<accession>A0A059Y9K2</accession>
<evidence type="ECO:0000256" key="8">
    <source>
        <dbReference type="HAMAP-Rule" id="MF_01152"/>
    </source>
</evidence>
<dbReference type="Gene3D" id="2.10.230.10">
    <property type="entry name" value="Heat shock protein DnaJ, cysteine-rich domain"/>
    <property type="match status" value="1"/>
</dbReference>
<comment type="subunit">
    <text evidence="8">Homodimer.</text>
</comment>
<dbReference type="Proteomes" id="UP000027182">
    <property type="component" value="Chromosome"/>
</dbReference>
<sequence length="377" mass="41572">MANKDYYKILGVDKNASDQEIKAAYRKLAMKYHPDKLKDGTSDQKMQEINEAYEVLSDPKKRDEYDRYGSVGSANRGFNMNNAGFADFGSGMQDIFNDIFSTFSAGFGSYGRGGRSSQSAMKQRGSDVYSNIVITFSESITGVEFKEILSKYEVCSKCSGKGAESKNIKVCDKCHGSGKEVGRRKTPFGVVEMVGACSKCDGLGEIILTVCDMCKGAKYIKKEKQVTIKVSPGFISGDKIKLPGYGKKGINGGEPGDMYVVVSIKPHKYYVREGLNLHIDNFPVSFLDIVKENEVTVPTPSGLKAVKMKHSYNNGTKIKVKDGGMWDKNGNKGDLIITLSVKVPDYSSHKFKDLAKVLDGFSDEVNKDYVDEFKKAK</sequence>
<dbReference type="SUPFAM" id="SSF57938">
    <property type="entry name" value="DnaJ/Hsp40 cysteine-rich domain"/>
    <property type="match status" value="1"/>
</dbReference>
<dbReference type="GO" id="GO:0005524">
    <property type="term" value="F:ATP binding"/>
    <property type="evidence" value="ECO:0007669"/>
    <property type="project" value="InterPro"/>
</dbReference>
<keyword evidence="8" id="KW-0235">DNA replication</keyword>
<dbReference type="HAMAP" id="MF_01152">
    <property type="entry name" value="DnaJ"/>
    <property type="match status" value="1"/>
</dbReference>
<dbReference type="CDD" id="cd06257">
    <property type="entry name" value="DnaJ"/>
    <property type="match status" value="1"/>
</dbReference>
<dbReference type="InterPro" id="IPR036410">
    <property type="entry name" value="HSP_DnaJ_Cys-rich_dom_sf"/>
</dbReference>
<comment type="caution">
    <text evidence="8">Lacks conserved residue(s) required for the propagation of feature annotation.</text>
</comment>
<dbReference type="InterPro" id="IPR012724">
    <property type="entry name" value="DnaJ"/>
</dbReference>
<dbReference type="PATRIC" id="fig|1316930.3.peg.788"/>
<feature type="domain" description="CR-type" evidence="11">
    <location>
        <begin position="142"/>
        <end position="223"/>
    </location>
</feature>
<dbReference type="InterPro" id="IPR001305">
    <property type="entry name" value="HSP_DnaJ_Cys-rich_dom"/>
</dbReference>
<keyword evidence="8" id="KW-0963">Cytoplasm</keyword>
<comment type="function">
    <text evidence="8">Participates actively in the response to hyperosmotic and heat shock by preventing the aggregation of stress-denatured proteins and by disaggregating proteins, also in an autonomous, DnaK-independent fashion. Unfolded proteins bind initially to DnaJ; upon interaction with the DnaJ-bound protein, DnaK hydrolyzes its bound ATP, resulting in the formation of a stable complex. GrpE releases ADP from DnaK; ATP binding to DnaK triggers the release of the substrate protein, thus completing the reaction cycle. Several rounds of ATP-dependent interactions between DnaJ, DnaK and GrpE are required for fully efficient folding. Also involved, together with DnaK and GrpE, in the DNA replication of plasmids through activation of initiation proteins.</text>
</comment>
<dbReference type="RefSeq" id="WP_013955073.1">
    <property type="nucleotide sequence ID" value="NZ_CP005933.1"/>
</dbReference>
<evidence type="ECO:0000256" key="5">
    <source>
        <dbReference type="ARBA" id="ARBA00023186"/>
    </source>
</evidence>
<dbReference type="Gene3D" id="1.10.287.110">
    <property type="entry name" value="DnaJ domain"/>
    <property type="match status" value="1"/>
</dbReference>
<reference evidence="12 13" key="1">
    <citation type="submission" date="2013-04" db="EMBL/GenBank/DDBJ databases">
        <authorList>
            <person name="Lin L."/>
            <person name="Zeng Z."/>
            <person name="Xie J."/>
            <person name="Luo L."/>
            <person name="Yang Z."/>
            <person name="Liang W."/>
            <person name="Lin H."/>
            <person name="Dong C."/>
            <person name="Sun Y."/>
        </authorList>
    </citation>
    <scope>NUCLEOTIDE SEQUENCE [LARGE SCALE GENOMIC DNA]</scope>
    <source>
        <strain evidence="12 13">CQ-W70</strain>
    </source>
</reference>
<dbReference type="GO" id="GO:0008270">
    <property type="term" value="F:zinc ion binding"/>
    <property type="evidence" value="ECO:0007669"/>
    <property type="project" value="UniProtKB-UniRule"/>
</dbReference>
<keyword evidence="2 8" id="KW-0677">Repeat</keyword>
<keyword evidence="5 8" id="KW-0143">Chaperone</keyword>
<dbReference type="SUPFAM" id="SSF49493">
    <property type="entry name" value="HSP40/DnaJ peptide-binding domain"/>
    <property type="match status" value="2"/>
</dbReference>
<dbReference type="PANTHER" id="PTHR43096">
    <property type="entry name" value="DNAJ HOMOLOG 1, MITOCHONDRIAL-RELATED"/>
    <property type="match status" value="1"/>
</dbReference>
<feature type="binding site" evidence="8">
    <location>
        <position position="200"/>
    </location>
    <ligand>
        <name>Zn(2+)</name>
        <dbReference type="ChEBI" id="CHEBI:29105"/>
        <label>2</label>
    </ligand>
</feature>
<comment type="cofactor">
    <cofactor evidence="8">
        <name>Zn(2+)</name>
        <dbReference type="ChEBI" id="CHEBI:29105"/>
    </cofactor>
    <text evidence="8">Binds 2 Zn(2+) ions per monomer.</text>
</comment>
<feature type="binding site" evidence="8">
    <location>
        <position position="171"/>
    </location>
    <ligand>
        <name>Zn(2+)</name>
        <dbReference type="ChEBI" id="CHEBI:29105"/>
        <label>2</label>
    </ligand>
</feature>
<dbReference type="CDD" id="cd10747">
    <property type="entry name" value="DnaJ_C"/>
    <property type="match status" value="1"/>
</dbReference>
<dbReference type="GO" id="GO:0009408">
    <property type="term" value="P:response to heat"/>
    <property type="evidence" value="ECO:0007669"/>
    <property type="project" value="InterPro"/>
</dbReference>
<dbReference type="Pfam" id="PF00684">
    <property type="entry name" value="DnaJ_CXXCXGXG"/>
    <property type="match status" value="1"/>
</dbReference>
<dbReference type="PANTHER" id="PTHR43096:SF10">
    <property type="entry name" value="CHAPERONE PROTEIN DNAJ A6, CHLOROPLASTIC"/>
    <property type="match status" value="1"/>
</dbReference>
<dbReference type="InterPro" id="IPR002939">
    <property type="entry name" value="DnaJ_C"/>
</dbReference>
<evidence type="ECO:0000313" key="13">
    <source>
        <dbReference type="Proteomes" id="UP000027182"/>
    </source>
</evidence>
<organism evidence="12 13">
    <name type="scientific">Mycoplasmopsis bovis CQ-W70</name>
    <dbReference type="NCBI Taxonomy" id="1316930"/>
    <lineage>
        <taxon>Bacteria</taxon>
        <taxon>Bacillati</taxon>
        <taxon>Mycoplasmatota</taxon>
        <taxon>Mycoplasmoidales</taxon>
        <taxon>Metamycoplasmataceae</taxon>
        <taxon>Mycoplasmopsis</taxon>
    </lineage>
</organism>
<dbReference type="KEGG" id="mbq:K668_03860"/>
<feature type="domain" description="J" evidence="10">
    <location>
        <begin position="5"/>
        <end position="69"/>
    </location>
</feature>
<dbReference type="SUPFAM" id="SSF46565">
    <property type="entry name" value="Chaperone J-domain"/>
    <property type="match status" value="1"/>
</dbReference>
<proteinExistence type="inferred from homology"/>
<dbReference type="PROSITE" id="PS50076">
    <property type="entry name" value="DNAJ_2"/>
    <property type="match status" value="1"/>
</dbReference>
<feature type="binding site" evidence="8">
    <location>
        <position position="155"/>
    </location>
    <ligand>
        <name>Zn(2+)</name>
        <dbReference type="ChEBI" id="CHEBI:29105"/>
        <label>1</label>
    </ligand>
</feature>
<evidence type="ECO:0000256" key="9">
    <source>
        <dbReference type="PROSITE-ProRule" id="PRU00546"/>
    </source>
</evidence>
<dbReference type="InterPro" id="IPR036869">
    <property type="entry name" value="J_dom_sf"/>
</dbReference>
<feature type="binding site" evidence="8">
    <location>
        <position position="211"/>
    </location>
    <ligand>
        <name>Zn(2+)</name>
        <dbReference type="ChEBI" id="CHEBI:29105"/>
        <label>1</label>
    </ligand>
</feature>
<dbReference type="GO" id="GO:0006260">
    <property type="term" value="P:DNA replication"/>
    <property type="evidence" value="ECO:0007669"/>
    <property type="project" value="UniProtKB-KW"/>
</dbReference>
<gene>
    <name evidence="8" type="primary">dnaJ</name>
    <name evidence="12" type="ORF">K668_03860</name>
</gene>
<dbReference type="SMART" id="SM00271">
    <property type="entry name" value="DnaJ"/>
    <property type="match status" value="1"/>
</dbReference>
<dbReference type="CDD" id="cd10719">
    <property type="entry name" value="DnaJ_zf"/>
    <property type="match status" value="1"/>
</dbReference>
<dbReference type="AlphaFoldDB" id="A0A059Y9K2"/>
<evidence type="ECO:0000256" key="7">
    <source>
        <dbReference type="ARBA" id="ARBA00067609"/>
    </source>
</evidence>
<name>A0A059Y9K2_MYCBV</name>
<dbReference type="GO" id="GO:0051082">
    <property type="term" value="F:unfolded protein binding"/>
    <property type="evidence" value="ECO:0007669"/>
    <property type="project" value="UniProtKB-UniRule"/>
</dbReference>
<evidence type="ECO:0000256" key="3">
    <source>
        <dbReference type="ARBA" id="ARBA00022771"/>
    </source>
</evidence>
<dbReference type="Pfam" id="PF01556">
    <property type="entry name" value="DnaJ_C"/>
    <property type="match status" value="1"/>
</dbReference>
<keyword evidence="4 8" id="KW-0862">Zinc</keyword>
<evidence type="ECO:0000259" key="11">
    <source>
        <dbReference type="PROSITE" id="PS51188"/>
    </source>
</evidence>
<feature type="binding site" evidence="8">
    <location>
        <position position="214"/>
    </location>
    <ligand>
        <name>Zn(2+)</name>
        <dbReference type="ChEBI" id="CHEBI:29105"/>
        <label>1</label>
    </ligand>
</feature>
<evidence type="ECO:0000259" key="10">
    <source>
        <dbReference type="PROSITE" id="PS50076"/>
    </source>
</evidence>
<feature type="binding site" evidence="8">
    <location>
        <position position="197"/>
    </location>
    <ligand>
        <name>Zn(2+)</name>
        <dbReference type="ChEBI" id="CHEBI:29105"/>
        <label>2</label>
    </ligand>
</feature>
<feature type="binding site" evidence="8">
    <location>
        <position position="158"/>
    </location>
    <ligand>
        <name>Zn(2+)</name>
        <dbReference type="ChEBI" id="CHEBI:29105"/>
        <label>1</label>
    </ligand>
</feature>
<feature type="binding site" evidence="8">
    <location>
        <position position="174"/>
    </location>
    <ligand>
        <name>Zn(2+)</name>
        <dbReference type="ChEBI" id="CHEBI:29105"/>
        <label>2</label>
    </ligand>
</feature>
<comment type="domain">
    <text evidence="8">The J domain is necessary and sufficient to stimulate DnaK ATPase activity. Zinc center 1 plays an important role in the autonomous, DnaK-independent chaperone activity of DnaJ. Zinc center 2 is essential for interaction with DnaK and for DnaJ activity.</text>
</comment>
<keyword evidence="8 12" id="KW-0346">Stress response</keyword>
<comment type="similarity">
    <text evidence="6 8">Belongs to the DnaJ family.</text>
</comment>
<dbReference type="PRINTS" id="PR00625">
    <property type="entry name" value="JDOMAIN"/>
</dbReference>
<protein>
    <recommendedName>
        <fullName evidence="7 8">Chaperone protein DnaJ</fullName>
    </recommendedName>
</protein>
<dbReference type="GO" id="GO:0042026">
    <property type="term" value="P:protein refolding"/>
    <property type="evidence" value="ECO:0007669"/>
    <property type="project" value="TreeGrafter"/>
</dbReference>
<dbReference type="GO" id="GO:0031072">
    <property type="term" value="F:heat shock protein binding"/>
    <property type="evidence" value="ECO:0007669"/>
    <property type="project" value="InterPro"/>
</dbReference>
<dbReference type="Pfam" id="PF00226">
    <property type="entry name" value="DnaJ"/>
    <property type="match status" value="1"/>
</dbReference>
<keyword evidence="3 8" id="KW-0863">Zinc-finger</keyword>
<keyword evidence="1 8" id="KW-0479">Metal-binding</keyword>
<dbReference type="InterPro" id="IPR001623">
    <property type="entry name" value="DnaJ_domain"/>
</dbReference>
<evidence type="ECO:0000313" key="12">
    <source>
        <dbReference type="EMBL" id="AIA34342.1"/>
    </source>
</evidence>
<evidence type="ECO:0000256" key="6">
    <source>
        <dbReference type="ARBA" id="ARBA00061004"/>
    </source>
</evidence>
<dbReference type="GO" id="GO:0005737">
    <property type="term" value="C:cytoplasm"/>
    <property type="evidence" value="ECO:0007669"/>
    <property type="project" value="UniProtKB-SubCell"/>
</dbReference>
<dbReference type="EMBL" id="CP005933">
    <property type="protein sequence ID" value="AIA34342.1"/>
    <property type="molecule type" value="Genomic_DNA"/>
</dbReference>
<dbReference type="Gene3D" id="2.60.260.20">
    <property type="entry name" value="Urease metallochaperone UreE, N-terminal domain"/>
    <property type="match status" value="2"/>
</dbReference>
<feature type="zinc finger region" description="CR-type" evidence="9">
    <location>
        <begin position="142"/>
        <end position="223"/>
    </location>
</feature>
<dbReference type="InterPro" id="IPR008971">
    <property type="entry name" value="HSP40/DnaJ_pept-bd"/>
</dbReference>
<dbReference type="FunFam" id="2.10.230.10:FF:000002">
    <property type="entry name" value="Molecular chaperone DnaJ"/>
    <property type="match status" value="1"/>
</dbReference>
<evidence type="ECO:0000256" key="2">
    <source>
        <dbReference type="ARBA" id="ARBA00022737"/>
    </source>
</evidence>
<evidence type="ECO:0000256" key="4">
    <source>
        <dbReference type="ARBA" id="ARBA00022833"/>
    </source>
</evidence>
<comment type="subcellular location">
    <subcellularLocation>
        <location evidence="8">Cytoplasm</location>
    </subcellularLocation>
</comment>
<dbReference type="PROSITE" id="PS51188">
    <property type="entry name" value="ZF_CR"/>
    <property type="match status" value="1"/>
</dbReference>
<dbReference type="HOGENOM" id="CLU_017633_0_7_14"/>
<evidence type="ECO:0000256" key="1">
    <source>
        <dbReference type="ARBA" id="ARBA00022723"/>
    </source>
</evidence>